<organism evidence="2 3">
    <name type="scientific">Chitinophaga dinghuensis</name>
    <dbReference type="NCBI Taxonomy" id="1539050"/>
    <lineage>
        <taxon>Bacteria</taxon>
        <taxon>Pseudomonadati</taxon>
        <taxon>Bacteroidota</taxon>
        <taxon>Chitinophagia</taxon>
        <taxon>Chitinophagales</taxon>
        <taxon>Chitinophagaceae</taxon>
        <taxon>Chitinophaga</taxon>
    </lineage>
</organism>
<dbReference type="Proteomes" id="UP000249819">
    <property type="component" value="Unassembled WGS sequence"/>
</dbReference>
<sequence length="265" mass="30010">MLLTQVRKKVSVPLHYAIFNLISVTMNDTSNGLQLLTTNGFATISNIYTEDEITRISQVIHQADTSKSTFRKSADLFAIRQFLREIPEAVPLIFNKNLQDIISQLPGSYPFVVKSIYFDKPPGSNWYVSWHQDLTISADQKTDIPGFGPWTVKMNQFAVQPPVPYLENITTIRIHLDQTTAENGALKVIPGSHLKRVYRPETIDWTIEKEVTCEVPAGGVMLMKPLLLHSSSRTTNGQPRRVIHIELANMELPTPLQWAERLSIQ</sequence>
<dbReference type="InterPro" id="IPR008775">
    <property type="entry name" value="Phytyl_CoA_dOase-like"/>
</dbReference>
<comment type="cofactor">
    <cofactor evidence="1">
        <name>Fe(2+)</name>
        <dbReference type="ChEBI" id="CHEBI:29033"/>
    </cofactor>
</comment>
<evidence type="ECO:0000256" key="1">
    <source>
        <dbReference type="ARBA" id="ARBA00001954"/>
    </source>
</evidence>
<dbReference type="PANTHER" id="PTHR20883:SF48">
    <property type="entry name" value="ECTOINE DIOXYGENASE"/>
    <property type="match status" value="1"/>
</dbReference>
<keyword evidence="2" id="KW-0223">Dioxygenase</keyword>
<evidence type="ECO:0000313" key="3">
    <source>
        <dbReference type="Proteomes" id="UP000249819"/>
    </source>
</evidence>
<gene>
    <name evidence="2" type="ORF">CLV59_1011041</name>
</gene>
<dbReference type="Gene3D" id="2.60.120.620">
    <property type="entry name" value="q2cbj1_9rhob like domain"/>
    <property type="match status" value="1"/>
</dbReference>
<dbReference type="EMBL" id="QLMA01000001">
    <property type="protein sequence ID" value="RAJ88272.1"/>
    <property type="molecule type" value="Genomic_DNA"/>
</dbReference>
<comment type="caution">
    <text evidence="2">The sequence shown here is derived from an EMBL/GenBank/DDBJ whole genome shotgun (WGS) entry which is preliminary data.</text>
</comment>
<dbReference type="GO" id="GO:0005506">
    <property type="term" value="F:iron ion binding"/>
    <property type="evidence" value="ECO:0007669"/>
    <property type="project" value="UniProtKB-ARBA"/>
</dbReference>
<dbReference type="AlphaFoldDB" id="A0A327WEE8"/>
<evidence type="ECO:0000313" key="2">
    <source>
        <dbReference type="EMBL" id="RAJ88272.1"/>
    </source>
</evidence>
<accession>A0A327WEE8</accession>
<dbReference type="Pfam" id="PF05721">
    <property type="entry name" value="PhyH"/>
    <property type="match status" value="1"/>
</dbReference>
<dbReference type="GO" id="GO:0016706">
    <property type="term" value="F:2-oxoglutarate-dependent dioxygenase activity"/>
    <property type="evidence" value="ECO:0007669"/>
    <property type="project" value="UniProtKB-ARBA"/>
</dbReference>
<keyword evidence="2" id="KW-0560">Oxidoreductase</keyword>
<protein>
    <submittedName>
        <fullName evidence="2">Phytanoyl-CoA dioxygenase PhyH</fullName>
    </submittedName>
</protein>
<dbReference type="SUPFAM" id="SSF51197">
    <property type="entry name" value="Clavaminate synthase-like"/>
    <property type="match status" value="1"/>
</dbReference>
<reference evidence="2 3" key="1">
    <citation type="submission" date="2018-06" db="EMBL/GenBank/DDBJ databases">
        <title>Genomic Encyclopedia of Archaeal and Bacterial Type Strains, Phase II (KMG-II): from individual species to whole genera.</title>
        <authorList>
            <person name="Goeker M."/>
        </authorList>
    </citation>
    <scope>NUCLEOTIDE SEQUENCE [LARGE SCALE GENOMIC DNA]</scope>
    <source>
        <strain evidence="2 3">DSM 29821</strain>
    </source>
</reference>
<proteinExistence type="predicted"/>
<name>A0A327WEE8_9BACT</name>
<keyword evidence="3" id="KW-1185">Reference proteome</keyword>
<dbReference type="PANTHER" id="PTHR20883">
    <property type="entry name" value="PHYTANOYL-COA DIOXYGENASE DOMAIN CONTAINING 1"/>
    <property type="match status" value="1"/>
</dbReference>